<name>A0A132BBN1_MOLSC</name>
<evidence type="ECO:0000256" key="1">
    <source>
        <dbReference type="SAM" id="MobiDB-lite"/>
    </source>
</evidence>
<organism evidence="4 5">
    <name type="scientific">Mollisia scopiformis</name>
    <name type="common">Conifer needle endophyte fungus</name>
    <name type="synonym">Phialocephala scopiformis</name>
    <dbReference type="NCBI Taxonomy" id="149040"/>
    <lineage>
        <taxon>Eukaryota</taxon>
        <taxon>Fungi</taxon>
        <taxon>Dikarya</taxon>
        <taxon>Ascomycota</taxon>
        <taxon>Pezizomycotina</taxon>
        <taxon>Leotiomycetes</taxon>
        <taxon>Helotiales</taxon>
        <taxon>Mollisiaceae</taxon>
        <taxon>Mollisia</taxon>
    </lineage>
</organism>
<feature type="compositionally biased region" description="Polar residues" evidence="1">
    <location>
        <begin position="138"/>
        <end position="150"/>
    </location>
</feature>
<protein>
    <recommendedName>
        <fullName evidence="6">Secreted protein</fullName>
    </recommendedName>
</protein>
<dbReference type="Proteomes" id="UP000070700">
    <property type="component" value="Unassembled WGS sequence"/>
</dbReference>
<evidence type="ECO:0000256" key="2">
    <source>
        <dbReference type="SAM" id="Phobius"/>
    </source>
</evidence>
<evidence type="ECO:0008006" key="6">
    <source>
        <dbReference type="Google" id="ProtNLM"/>
    </source>
</evidence>
<reference evidence="4 5" key="1">
    <citation type="submission" date="2015-10" db="EMBL/GenBank/DDBJ databases">
        <title>Full genome of DAOMC 229536 Phialocephala scopiformis, a fungal endophyte of spruce producing the potent anti-insectan compound rugulosin.</title>
        <authorList>
            <consortium name="DOE Joint Genome Institute"/>
            <person name="Walker A.K."/>
            <person name="Frasz S.L."/>
            <person name="Seifert K.A."/>
            <person name="Miller J.D."/>
            <person name="Mondo S.J."/>
            <person name="Labutti K."/>
            <person name="Lipzen A."/>
            <person name="Dockter R."/>
            <person name="Kennedy M."/>
            <person name="Grigoriev I.V."/>
            <person name="Spatafora J.W."/>
        </authorList>
    </citation>
    <scope>NUCLEOTIDE SEQUENCE [LARGE SCALE GENOMIC DNA]</scope>
    <source>
        <strain evidence="4 5">CBS 120377</strain>
    </source>
</reference>
<dbReference type="GeneID" id="28816422"/>
<gene>
    <name evidence="4" type="ORF">LY89DRAFT_318777</name>
</gene>
<dbReference type="RefSeq" id="XP_018063412.1">
    <property type="nucleotide sequence ID" value="XM_018206696.1"/>
</dbReference>
<keyword evidence="3" id="KW-0732">Signal</keyword>
<feature type="region of interest" description="Disordered" evidence="1">
    <location>
        <begin position="131"/>
        <end position="150"/>
    </location>
</feature>
<dbReference type="AlphaFoldDB" id="A0A132BBN1"/>
<feature type="transmembrane region" description="Helical" evidence="2">
    <location>
        <begin position="86"/>
        <end position="108"/>
    </location>
</feature>
<accession>A0A132BBN1</accession>
<evidence type="ECO:0000256" key="3">
    <source>
        <dbReference type="SAM" id="SignalP"/>
    </source>
</evidence>
<sequence>MTSAHTHSLQLALSLLSLSISHWRTATAMGGICNAGNGYRADTLPLDMSHTRIQRADCTPRFTGNISEQYKVIFLLSSIAAEYGKYVAQISWLILFPACVRYLFLVFVQISSHLMWNTSSTRLVHCTEETQRLHNQRDSPAQQHTLGQLR</sequence>
<feature type="signal peptide" evidence="3">
    <location>
        <begin position="1"/>
        <end position="28"/>
    </location>
</feature>
<proteinExistence type="predicted"/>
<dbReference type="InParanoid" id="A0A132BBN1"/>
<keyword evidence="2" id="KW-0472">Membrane</keyword>
<keyword evidence="2" id="KW-1133">Transmembrane helix</keyword>
<keyword evidence="2" id="KW-0812">Transmembrane</keyword>
<feature type="chain" id="PRO_5007288085" description="Secreted protein" evidence="3">
    <location>
        <begin position="29"/>
        <end position="150"/>
    </location>
</feature>
<dbReference type="KEGG" id="psco:LY89DRAFT_318777"/>
<keyword evidence="5" id="KW-1185">Reference proteome</keyword>
<dbReference type="EMBL" id="KQ947433">
    <property type="protein sequence ID" value="KUJ09057.1"/>
    <property type="molecule type" value="Genomic_DNA"/>
</dbReference>
<evidence type="ECO:0000313" key="5">
    <source>
        <dbReference type="Proteomes" id="UP000070700"/>
    </source>
</evidence>
<evidence type="ECO:0000313" key="4">
    <source>
        <dbReference type="EMBL" id="KUJ09057.1"/>
    </source>
</evidence>